<name>A0A1I0RLA3_9FIRM</name>
<reference evidence="2 3" key="1">
    <citation type="submission" date="2016-10" db="EMBL/GenBank/DDBJ databases">
        <authorList>
            <person name="de Groot N.N."/>
        </authorList>
    </citation>
    <scope>NUCLEOTIDE SEQUENCE [LARGE SCALE GENOMIC DNA]</scope>
    <source>
        <strain evidence="2 3">DSM 9179</strain>
    </source>
</reference>
<dbReference type="AlphaFoldDB" id="A0A1I0RLA3"/>
<gene>
    <name evidence="2" type="ORF">SAMN05421659_11844</name>
</gene>
<protein>
    <submittedName>
        <fullName evidence="2">Uncharacterized protein</fullName>
    </submittedName>
</protein>
<organism evidence="2 3">
    <name type="scientific">[Clostridium] fimetarium</name>
    <dbReference type="NCBI Taxonomy" id="99656"/>
    <lineage>
        <taxon>Bacteria</taxon>
        <taxon>Bacillati</taxon>
        <taxon>Bacillota</taxon>
        <taxon>Clostridia</taxon>
        <taxon>Lachnospirales</taxon>
        <taxon>Lachnospiraceae</taxon>
    </lineage>
</organism>
<evidence type="ECO:0000313" key="3">
    <source>
        <dbReference type="Proteomes" id="UP000199701"/>
    </source>
</evidence>
<keyword evidence="1" id="KW-1133">Transmembrane helix</keyword>
<dbReference type="EMBL" id="FOJI01000018">
    <property type="protein sequence ID" value="SEW41943.1"/>
    <property type="molecule type" value="Genomic_DNA"/>
</dbReference>
<sequence>MEILKLFFNQDESSYNFTMIVIYIVVTSAALAICLIISHKLKIYRPKNYKTATITISTERKLVH</sequence>
<keyword evidence="3" id="KW-1185">Reference proteome</keyword>
<dbReference type="RefSeq" id="WP_092456898.1">
    <property type="nucleotide sequence ID" value="NZ_FOJI01000018.1"/>
</dbReference>
<feature type="transmembrane region" description="Helical" evidence="1">
    <location>
        <begin position="20"/>
        <end position="38"/>
    </location>
</feature>
<proteinExistence type="predicted"/>
<keyword evidence="1" id="KW-0812">Transmembrane</keyword>
<evidence type="ECO:0000256" key="1">
    <source>
        <dbReference type="SAM" id="Phobius"/>
    </source>
</evidence>
<evidence type="ECO:0000313" key="2">
    <source>
        <dbReference type="EMBL" id="SEW41943.1"/>
    </source>
</evidence>
<keyword evidence="1" id="KW-0472">Membrane</keyword>
<dbReference type="STRING" id="99656.SAMN05421659_11844"/>
<accession>A0A1I0RLA3</accession>
<dbReference type="Proteomes" id="UP000199701">
    <property type="component" value="Unassembled WGS sequence"/>
</dbReference>